<proteinExistence type="predicted"/>
<feature type="transmembrane region" description="Helical" evidence="5">
    <location>
        <begin position="134"/>
        <end position="154"/>
    </location>
</feature>
<feature type="transmembrane region" description="Helical" evidence="5">
    <location>
        <begin position="284"/>
        <end position="314"/>
    </location>
</feature>
<dbReference type="PANTHER" id="PTHR11785:SF512">
    <property type="entry name" value="SOBREMESA, ISOFORM B"/>
    <property type="match status" value="1"/>
</dbReference>
<dbReference type="OrthoDB" id="9771067at2"/>
<evidence type="ECO:0000313" key="7">
    <source>
        <dbReference type="Proteomes" id="UP000294796"/>
    </source>
</evidence>
<evidence type="ECO:0000313" key="6">
    <source>
        <dbReference type="EMBL" id="TDK23364.1"/>
    </source>
</evidence>
<dbReference type="PIRSF" id="PIRSF006060">
    <property type="entry name" value="AA_transporter"/>
    <property type="match status" value="1"/>
</dbReference>
<name>A0A4R5TQ25_9GAMM</name>
<dbReference type="Gene3D" id="1.20.1740.10">
    <property type="entry name" value="Amino acid/polyamine transporter I"/>
    <property type="match status" value="1"/>
</dbReference>
<sequence>MDSIAKTPPPLRSSLPKPTLGAREAFAITIGIVIGAGIFRTPSLVAGAAASDVIMLLAWVVGGALSIVGALCYAELATTYPQAGGDYAYLRRAYGARPAFLYAWARLTVIQTGSIVLLAYVVGDYMQQILDLGAWSSTIYAALTVLLLTACNWLGIRQGTTVQNVLTALELLGLGLVIAAGLLFAPDAVPLASVGTGEGGALGLVLVFVLLTYGGWNEAVYMTAEVRDAKRWMPRILTLSLIIIAALYVLANLAYLRVLGMDGMAASDAVAADMMRAVFGERGAALMSVIVVVAALTSANATMITGARSVYAVGRDFRHIGLIGRWDETHGSPRTAMLVQGVLSLLLVAVAASALDGFRMAVEYTAPVFWLFFLLVGASLIVLRRRDPALPRPFRVPLYPFLPLLFCATCAYLLYSSLAYTGIGALVGVGVLAAGGVLLLFIAPQPHPHKEPTP</sequence>
<dbReference type="GO" id="GO:0015179">
    <property type="term" value="F:L-amino acid transmembrane transporter activity"/>
    <property type="evidence" value="ECO:0007669"/>
    <property type="project" value="TreeGrafter"/>
</dbReference>
<feature type="transmembrane region" description="Helical" evidence="5">
    <location>
        <begin position="99"/>
        <end position="122"/>
    </location>
</feature>
<evidence type="ECO:0000256" key="4">
    <source>
        <dbReference type="ARBA" id="ARBA00023136"/>
    </source>
</evidence>
<keyword evidence="2 5" id="KW-0812">Transmembrane</keyword>
<feature type="transmembrane region" description="Helical" evidence="5">
    <location>
        <begin position="20"/>
        <end position="41"/>
    </location>
</feature>
<keyword evidence="7" id="KW-1185">Reference proteome</keyword>
<keyword evidence="3 5" id="KW-1133">Transmembrane helix</keyword>
<evidence type="ECO:0000256" key="3">
    <source>
        <dbReference type="ARBA" id="ARBA00022989"/>
    </source>
</evidence>
<feature type="transmembrane region" description="Helical" evidence="5">
    <location>
        <begin position="166"/>
        <end position="185"/>
    </location>
</feature>
<comment type="subcellular location">
    <subcellularLocation>
        <location evidence="1">Membrane</location>
        <topology evidence="1">Multi-pass membrane protein</topology>
    </subcellularLocation>
</comment>
<feature type="transmembrane region" description="Helical" evidence="5">
    <location>
        <begin position="191"/>
        <end position="216"/>
    </location>
</feature>
<feature type="transmembrane region" description="Helical" evidence="5">
    <location>
        <begin position="396"/>
        <end position="415"/>
    </location>
</feature>
<feature type="transmembrane region" description="Helical" evidence="5">
    <location>
        <begin position="367"/>
        <end position="384"/>
    </location>
</feature>
<keyword evidence="4 5" id="KW-0472">Membrane</keyword>
<feature type="transmembrane region" description="Helical" evidence="5">
    <location>
        <begin position="335"/>
        <end position="355"/>
    </location>
</feature>
<dbReference type="GO" id="GO:0016020">
    <property type="term" value="C:membrane"/>
    <property type="evidence" value="ECO:0007669"/>
    <property type="project" value="UniProtKB-SubCell"/>
</dbReference>
<feature type="transmembrane region" description="Helical" evidence="5">
    <location>
        <begin position="421"/>
        <end position="443"/>
    </location>
</feature>
<dbReference type="Pfam" id="PF13520">
    <property type="entry name" value="AA_permease_2"/>
    <property type="match status" value="1"/>
</dbReference>
<evidence type="ECO:0000256" key="1">
    <source>
        <dbReference type="ARBA" id="ARBA00004141"/>
    </source>
</evidence>
<evidence type="ECO:0000256" key="2">
    <source>
        <dbReference type="ARBA" id="ARBA00022692"/>
    </source>
</evidence>
<comment type="caution">
    <text evidence="6">The sequence shown here is derived from an EMBL/GenBank/DDBJ whole genome shotgun (WGS) entry which is preliminary data.</text>
</comment>
<dbReference type="RefSeq" id="WP_133322059.1">
    <property type="nucleotide sequence ID" value="NZ_SMTF01000008.1"/>
</dbReference>
<feature type="transmembrane region" description="Helical" evidence="5">
    <location>
        <begin position="236"/>
        <end position="255"/>
    </location>
</feature>
<feature type="transmembrane region" description="Helical" evidence="5">
    <location>
        <begin position="53"/>
        <end position="78"/>
    </location>
</feature>
<dbReference type="Proteomes" id="UP000294796">
    <property type="component" value="Unassembled WGS sequence"/>
</dbReference>
<accession>A0A4R5TQ25</accession>
<dbReference type="PANTHER" id="PTHR11785">
    <property type="entry name" value="AMINO ACID TRANSPORTER"/>
    <property type="match status" value="1"/>
</dbReference>
<dbReference type="InterPro" id="IPR002293">
    <property type="entry name" value="AA/rel_permease1"/>
</dbReference>
<dbReference type="AlphaFoldDB" id="A0A4R5TQ25"/>
<dbReference type="InterPro" id="IPR050598">
    <property type="entry name" value="AminoAcid_Transporter"/>
</dbReference>
<gene>
    <name evidence="6" type="ORF">E2F46_10590</name>
</gene>
<protein>
    <submittedName>
        <fullName evidence="6">Amino acid permease</fullName>
    </submittedName>
</protein>
<organism evidence="6 7">
    <name type="scientific">Luteimonas aestuarii</name>
    <dbReference type="NCBI Taxonomy" id="453837"/>
    <lineage>
        <taxon>Bacteria</taxon>
        <taxon>Pseudomonadati</taxon>
        <taxon>Pseudomonadota</taxon>
        <taxon>Gammaproteobacteria</taxon>
        <taxon>Lysobacterales</taxon>
        <taxon>Lysobacteraceae</taxon>
        <taxon>Luteimonas</taxon>
    </lineage>
</organism>
<dbReference type="EMBL" id="SMTF01000008">
    <property type="protein sequence ID" value="TDK23364.1"/>
    <property type="molecule type" value="Genomic_DNA"/>
</dbReference>
<evidence type="ECO:0000256" key="5">
    <source>
        <dbReference type="SAM" id="Phobius"/>
    </source>
</evidence>
<reference evidence="6 7" key="1">
    <citation type="submission" date="2019-03" db="EMBL/GenBank/DDBJ databases">
        <title>Luteimonas zhaokaii sp.nov., isolated from the rectal contents of Plateau pika in Yushu, Qinghai Province, China.</title>
        <authorList>
            <person name="Zhang G."/>
        </authorList>
    </citation>
    <scope>NUCLEOTIDE SEQUENCE [LARGE SCALE GENOMIC DNA]</scope>
    <source>
        <strain evidence="6 7">B9</strain>
    </source>
</reference>